<feature type="compositionally biased region" description="Low complexity" evidence="1">
    <location>
        <begin position="92"/>
        <end position="102"/>
    </location>
</feature>
<feature type="compositionally biased region" description="Low complexity" evidence="1">
    <location>
        <begin position="110"/>
        <end position="119"/>
    </location>
</feature>
<dbReference type="Proteomes" id="UP001501666">
    <property type="component" value="Unassembled WGS sequence"/>
</dbReference>
<evidence type="ECO:0000313" key="3">
    <source>
        <dbReference type="EMBL" id="GAA2648907.1"/>
    </source>
</evidence>
<keyword evidence="2" id="KW-1133">Transmembrane helix</keyword>
<protein>
    <recommendedName>
        <fullName evidence="5">Septum formation initiator</fullName>
    </recommendedName>
</protein>
<evidence type="ECO:0000313" key="4">
    <source>
        <dbReference type="Proteomes" id="UP001501666"/>
    </source>
</evidence>
<proteinExistence type="predicted"/>
<evidence type="ECO:0000256" key="2">
    <source>
        <dbReference type="SAM" id="Phobius"/>
    </source>
</evidence>
<feature type="transmembrane region" description="Helical" evidence="2">
    <location>
        <begin position="30"/>
        <end position="51"/>
    </location>
</feature>
<organism evidence="3 4">
    <name type="scientific">Nonomuraea recticatena</name>
    <dbReference type="NCBI Taxonomy" id="46178"/>
    <lineage>
        <taxon>Bacteria</taxon>
        <taxon>Bacillati</taxon>
        <taxon>Actinomycetota</taxon>
        <taxon>Actinomycetes</taxon>
        <taxon>Streptosporangiales</taxon>
        <taxon>Streptosporangiaceae</taxon>
        <taxon>Nonomuraea</taxon>
    </lineage>
</organism>
<keyword evidence="2" id="KW-0812">Transmembrane</keyword>
<name>A0ABN3RC66_9ACTN</name>
<gene>
    <name evidence="3" type="ORF">GCM10010412_013560</name>
</gene>
<feature type="region of interest" description="Disordered" evidence="1">
    <location>
        <begin position="71"/>
        <end position="121"/>
    </location>
</feature>
<keyword evidence="2" id="KW-0472">Membrane</keyword>
<evidence type="ECO:0008006" key="5">
    <source>
        <dbReference type="Google" id="ProtNLM"/>
    </source>
</evidence>
<sequence>MPDRSDIRLIPALTSPYPEMGEGERVRRLVLAWAAAALTATVAGVAVLGLLGGSLAGTESRTMSDADVRAALSAATSAPPTGPAPENPDSMPTGSPTGSIPASPGPSPAGPGQESPGAGQVRAFRTSGGTVVAACDRGLVRLRSWSPAQGYTTDDVDTEPDDHVTVEFESETSEVEVVLRCDAEGRPLMTSRR</sequence>
<comment type="caution">
    <text evidence="3">The sequence shown here is derived from an EMBL/GenBank/DDBJ whole genome shotgun (WGS) entry which is preliminary data.</text>
</comment>
<keyword evidence="4" id="KW-1185">Reference proteome</keyword>
<accession>A0ABN3RC66</accession>
<dbReference type="EMBL" id="BAAATE010000003">
    <property type="protein sequence ID" value="GAA2648907.1"/>
    <property type="molecule type" value="Genomic_DNA"/>
</dbReference>
<evidence type="ECO:0000256" key="1">
    <source>
        <dbReference type="SAM" id="MobiDB-lite"/>
    </source>
</evidence>
<reference evidence="3 4" key="1">
    <citation type="journal article" date="2019" name="Int. J. Syst. Evol. Microbiol.">
        <title>The Global Catalogue of Microorganisms (GCM) 10K type strain sequencing project: providing services to taxonomists for standard genome sequencing and annotation.</title>
        <authorList>
            <consortium name="The Broad Institute Genomics Platform"/>
            <consortium name="The Broad Institute Genome Sequencing Center for Infectious Disease"/>
            <person name="Wu L."/>
            <person name="Ma J."/>
        </authorList>
    </citation>
    <scope>NUCLEOTIDE SEQUENCE [LARGE SCALE GENOMIC DNA]</scope>
    <source>
        <strain evidence="3 4">JCM 6835</strain>
    </source>
</reference>